<dbReference type="EMBL" id="VFMO01000001">
    <property type="protein sequence ID" value="TQJ12798.1"/>
    <property type="molecule type" value="Genomic_DNA"/>
</dbReference>
<dbReference type="InterPro" id="IPR036631">
    <property type="entry name" value="MGMT_N_sf"/>
</dbReference>
<dbReference type="CDD" id="cd06445">
    <property type="entry name" value="ATase"/>
    <property type="match status" value="1"/>
</dbReference>
<dbReference type="InterPro" id="IPR023546">
    <property type="entry name" value="MGMT"/>
</dbReference>
<comment type="subcellular location">
    <subcellularLocation>
        <location evidence="9">Cytoplasm</location>
    </subcellularLocation>
</comment>
<dbReference type="Proteomes" id="UP000320806">
    <property type="component" value="Unassembled WGS sequence"/>
</dbReference>
<accession>A0A542EBT3</accession>
<keyword evidence="7 9" id="KW-0234">DNA repair</keyword>
<keyword evidence="3 9" id="KW-0963">Cytoplasm</keyword>
<dbReference type="PANTHER" id="PTHR10815">
    <property type="entry name" value="METHYLATED-DNA--PROTEIN-CYSTEINE METHYLTRANSFERASE"/>
    <property type="match status" value="1"/>
</dbReference>
<evidence type="ECO:0000256" key="3">
    <source>
        <dbReference type="ARBA" id="ARBA00022490"/>
    </source>
</evidence>
<feature type="active site" description="Nucleophile; methyl group acceptor" evidence="9">
    <location>
        <position position="164"/>
    </location>
</feature>
<dbReference type="GO" id="GO:0006307">
    <property type="term" value="P:DNA alkylation repair"/>
    <property type="evidence" value="ECO:0007669"/>
    <property type="project" value="UniProtKB-UniRule"/>
</dbReference>
<evidence type="ECO:0000256" key="9">
    <source>
        <dbReference type="HAMAP-Rule" id="MF_00772"/>
    </source>
</evidence>
<dbReference type="SUPFAM" id="SSF53155">
    <property type="entry name" value="Methylated DNA-protein cysteine methyltransferase domain"/>
    <property type="match status" value="1"/>
</dbReference>
<keyword evidence="5 9" id="KW-0808">Transferase</keyword>
<dbReference type="PANTHER" id="PTHR10815:SF5">
    <property type="entry name" value="METHYLATED-DNA--PROTEIN-CYSTEINE METHYLTRANSFERASE"/>
    <property type="match status" value="1"/>
</dbReference>
<sequence length="195" mass="21324">MNQLDDLRTDPAHLEMLRAHLADTAGDEVEVAYRTVDSPVGELLLATTTSGLVRVAFELEDFDTALVMLAAQISPRVLHAPGRLDEAARSLEEYFTGRLRAFELPLDRSLSRGFRARVHEYLPSIPFGSTESYRQVAEHVGNPRAVRAVGTACAMNPLPIVVPCHRVLRSDGTIGAYLGGTEAKQTLLDLESGTR</sequence>
<dbReference type="EC" id="2.1.1.63" evidence="9"/>
<dbReference type="HAMAP" id="MF_00772">
    <property type="entry name" value="OGT"/>
    <property type="match status" value="1"/>
</dbReference>
<proteinExistence type="inferred from homology"/>
<evidence type="ECO:0000259" key="11">
    <source>
        <dbReference type="Pfam" id="PF02870"/>
    </source>
</evidence>
<feature type="domain" description="Methylguanine DNA methyltransferase ribonuclease-like" evidence="11">
    <location>
        <begin position="32"/>
        <end position="107"/>
    </location>
</feature>
<evidence type="ECO:0000256" key="2">
    <source>
        <dbReference type="ARBA" id="ARBA00008711"/>
    </source>
</evidence>
<evidence type="ECO:0000256" key="6">
    <source>
        <dbReference type="ARBA" id="ARBA00022763"/>
    </source>
</evidence>
<comment type="caution">
    <text evidence="12">The sequence shown here is derived from an EMBL/GenBank/DDBJ whole genome shotgun (WGS) entry which is preliminary data.</text>
</comment>
<dbReference type="AlphaFoldDB" id="A0A542EBT3"/>
<dbReference type="OrthoDB" id="9802228at2"/>
<dbReference type="SUPFAM" id="SSF46767">
    <property type="entry name" value="Methylated DNA-protein cysteine methyltransferase, C-terminal domain"/>
    <property type="match status" value="1"/>
</dbReference>
<evidence type="ECO:0000256" key="4">
    <source>
        <dbReference type="ARBA" id="ARBA00022603"/>
    </source>
</evidence>
<evidence type="ECO:0000313" key="13">
    <source>
        <dbReference type="Proteomes" id="UP000320806"/>
    </source>
</evidence>
<comment type="miscellaneous">
    <text evidence="9">This enzyme catalyzes only one turnover and therefore is not strictly catalytic. According to one definition, an enzyme is a biocatalyst that acts repeatedly and over many reaction cycles.</text>
</comment>
<feature type="domain" description="Methylated-DNA-[protein]-cysteine S-methyltransferase DNA binding" evidence="10">
    <location>
        <begin position="114"/>
        <end position="192"/>
    </location>
</feature>
<keyword evidence="13" id="KW-1185">Reference proteome</keyword>
<dbReference type="FunFam" id="1.10.10.10:FF:000214">
    <property type="entry name" value="Methylated-DNA--protein-cysteine methyltransferase"/>
    <property type="match status" value="1"/>
</dbReference>
<evidence type="ECO:0000256" key="7">
    <source>
        <dbReference type="ARBA" id="ARBA00023204"/>
    </source>
</evidence>
<name>A0A542EBT3_9MICO</name>
<dbReference type="GO" id="GO:0005737">
    <property type="term" value="C:cytoplasm"/>
    <property type="evidence" value="ECO:0007669"/>
    <property type="project" value="UniProtKB-SubCell"/>
</dbReference>
<dbReference type="Pfam" id="PF02870">
    <property type="entry name" value="Methyltransf_1N"/>
    <property type="match status" value="1"/>
</dbReference>
<gene>
    <name evidence="12" type="ORF">FB459_0163</name>
</gene>
<comment type="function">
    <text evidence="9">Involved in the cellular defense against the biological effects of O6-methylguanine (O6-MeG) and O4-methylthymine (O4-MeT) in DNA. Repairs the methylated nucleobase in DNA by stoichiometrically transferring the methyl group to a cysteine residue in the enzyme. This is a suicide reaction: the enzyme is irreversibly inactivated.</text>
</comment>
<evidence type="ECO:0000313" key="12">
    <source>
        <dbReference type="EMBL" id="TQJ12798.1"/>
    </source>
</evidence>
<evidence type="ECO:0000256" key="5">
    <source>
        <dbReference type="ARBA" id="ARBA00022679"/>
    </source>
</evidence>
<reference evidence="12 13" key="1">
    <citation type="submission" date="2019-06" db="EMBL/GenBank/DDBJ databases">
        <title>Sequencing the genomes of 1000 actinobacteria strains.</title>
        <authorList>
            <person name="Klenk H.-P."/>
        </authorList>
    </citation>
    <scope>NUCLEOTIDE SEQUENCE [LARGE SCALE GENOMIC DNA]</scope>
    <source>
        <strain evidence="12 13">DSM 19828</strain>
    </source>
</reference>
<dbReference type="GO" id="GO:0032259">
    <property type="term" value="P:methylation"/>
    <property type="evidence" value="ECO:0007669"/>
    <property type="project" value="UniProtKB-KW"/>
</dbReference>
<dbReference type="NCBIfam" id="TIGR00589">
    <property type="entry name" value="ogt"/>
    <property type="match status" value="1"/>
</dbReference>
<comment type="catalytic activity">
    <reaction evidence="8 9">
        <text>a 6-O-methyl-2'-deoxyguanosine in DNA + L-cysteinyl-[protein] = S-methyl-L-cysteinyl-[protein] + a 2'-deoxyguanosine in DNA</text>
        <dbReference type="Rhea" id="RHEA:24000"/>
        <dbReference type="Rhea" id="RHEA-COMP:10131"/>
        <dbReference type="Rhea" id="RHEA-COMP:10132"/>
        <dbReference type="Rhea" id="RHEA-COMP:11367"/>
        <dbReference type="Rhea" id="RHEA-COMP:11368"/>
        <dbReference type="ChEBI" id="CHEBI:29950"/>
        <dbReference type="ChEBI" id="CHEBI:82612"/>
        <dbReference type="ChEBI" id="CHEBI:85445"/>
        <dbReference type="ChEBI" id="CHEBI:85448"/>
        <dbReference type="EC" id="2.1.1.63"/>
    </reaction>
</comment>
<dbReference type="InterPro" id="IPR008332">
    <property type="entry name" value="MethylG_MeTrfase_N"/>
</dbReference>
<evidence type="ECO:0000256" key="1">
    <source>
        <dbReference type="ARBA" id="ARBA00001286"/>
    </source>
</evidence>
<dbReference type="Pfam" id="PF01035">
    <property type="entry name" value="DNA_binding_1"/>
    <property type="match status" value="1"/>
</dbReference>
<dbReference type="InterPro" id="IPR014048">
    <property type="entry name" value="MethylDNA_cys_MeTrfase_DNA-bd"/>
</dbReference>
<keyword evidence="4 9" id="KW-0489">Methyltransferase</keyword>
<dbReference type="PROSITE" id="PS00374">
    <property type="entry name" value="MGMT"/>
    <property type="match status" value="1"/>
</dbReference>
<protein>
    <recommendedName>
        <fullName evidence="9">Methylated-DNA--protein-cysteine methyltransferase</fullName>
        <ecNumber evidence="9">2.1.1.63</ecNumber>
    </recommendedName>
    <alternativeName>
        <fullName evidence="9">6-O-methylguanine-DNA methyltransferase</fullName>
        <shortName evidence="9">MGMT</shortName>
    </alternativeName>
    <alternativeName>
        <fullName evidence="9">O-6-methylguanine-DNA-alkyltransferase</fullName>
    </alternativeName>
</protein>
<dbReference type="InterPro" id="IPR036388">
    <property type="entry name" value="WH-like_DNA-bd_sf"/>
</dbReference>
<dbReference type="Gene3D" id="1.10.10.10">
    <property type="entry name" value="Winged helix-like DNA-binding domain superfamily/Winged helix DNA-binding domain"/>
    <property type="match status" value="1"/>
</dbReference>
<evidence type="ECO:0000256" key="8">
    <source>
        <dbReference type="ARBA" id="ARBA00049348"/>
    </source>
</evidence>
<dbReference type="GO" id="GO:0003908">
    <property type="term" value="F:methylated-DNA-[protein]-cysteine S-methyltransferase activity"/>
    <property type="evidence" value="ECO:0007669"/>
    <property type="project" value="UniProtKB-UniRule"/>
</dbReference>
<keyword evidence="6 9" id="KW-0227">DNA damage</keyword>
<dbReference type="InterPro" id="IPR001497">
    <property type="entry name" value="MethylDNA_cys_MeTrfase_AS"/>
</dbReference>
<organism evidence="12 13">
    <name type="scientific">Yimella lutea</name>
    <dbReference type="NCBI Taxonomy" id="587872"/>
    <lineage>
        <taxon>Bacteria</taxon>
        <taxon>Bacillati</taxon>
        <taxon>Actinomycetota</taxon>
        <taxon>Actinomycetes</taxon>
        <taxon>Micrococcales</taxon>
        <taxon>Dermacoccaceae</taxon>
        <taxon>Yimella</taxon>
    </lineage>
</organism>
<dbReference type="InterPro" id="IPR036217">
    <property type="entry name" value="MethylDNA_cys_MeTrfase_DNAb"/>
</dbReference>
<dbReference type="Gene3D" id="3.30.160.70">
    <property type="entry name" value="Methylated DNA-protein cysteine methyltransferase domain"/>
    <property type="match status" value="1"/>
</dbReference>
<evidence type="ECO:0000259" key="10">
    <source>
        <dbReference type="Pfam" id="PF01035"/>
    </source>
</evidence>
<comment type="catalytic activity">
    <reaction evidence="1 9">
        <text>a 4-O-methyl-thymidine in DNA + L-cysteinyl-[protein] = a thymidine in DNA + S-methyl-L-cysteinyl-[protein]</text>
        <dbReference type="Rhea" id="RHEA:53428"/>
        <dbReference type="Rhea" id="RHEA-COMP:10131"/>
        <dbReference type="Rhea" id="RHEA-COMP:10132"/>
        <dbReference type="Rhea" id="RHEA-COMP:13555"/>
        <dbReference type="Rhea" id="RHEA-COMP:13556"/>
        <dbReference type="ChEBI" id="CHEBI:29950"/>
        <dbReference type="ChEBI" id="CHEBI:82612"/>
        <dbReference type="ChEBI" id="CHEBI:137386"/>
        <dbReference type="ChEBI" id="CHEBI:137387"/>
        <dbReference type="EC" id="2.1.1.63"/>
    </reaction>
</comment>
<dbReference type="RefSeq" id="WP_141927114.1">
    <property type="nucleotide sequence ID" value="NZ_BAABCI010000004.1"/>
</dbReference>
<comment type="similarity">
    <text evidence="2 9">Belongs to the MGMT family.</text>
</comment>